<gene>
    <name evidence="2" type="ORF">SAMN02745716_0393</name>
</gene>
<dbReference type="Proteomes" id="UP000222056">
    <property type="component" value="Unassembled WGS sequence"/>
</dbReference>
<protein>
    <submittedName>
        <fullName evidence="2">Ribbon-helix-helix protein, copG family</fullName>
    </submittedName>
</protein>
<organism evidence="2 3">
    <name type="scientific">Thermoleophilum album</name>
    <dbReference type="NCBI Taxonomy" id="29539"/>
    <lineage>
        <taxon>Bacteria</taxon>
        <taxon>Bacillati</taxon>
        <taxon>Actinomycetota</taxon>
        <taxon>Thermoleophilia</taxon>
        <taxon>Thermoleophilales</taxon>
        <taxon>Thermoleophilaceae</taxon>
        <taxon>Thermoleophilum</taxon>
    </lineage>
</organism>
<feature type="region of interest" description="Disordered" evidence="1">
    <location>
        <begin position="47"/>
        <end position="94"/>
    </location>
</feature>
<dbReference type="SUPFAM" id="SSF47598">
    <property type="entry name" value="Ribbon-helix-helix"/>
    <property type="match status" value="1"/>
</dbReference>
<name>A0A1H6FJF6_THEAL</name>
<evidence type="ECO:0000313" key="2">
    <source>
        <dbReference type="EMBL" id="SEH10532.1"/>
    </source>
</evidence>
<evidence type="ECO:0000256" key="1">
    <source>
        <dbReference type="SAM" id="MobiDB-lite"/>
    </source>
</evidence>
<accession>A0A1H6FJF6</accession>
<feature type="compositionally biased region" description="Basic and acidic residues" evidence="1">
    <location>
        <begin position="55"/>
        <end position="65"/>
    </location>
</feature>
<reference evidence="3" key="1">
    <citation type="submission" date="2016-10" db="EMBL/GenBank/DDBJ databases">
        <authorList>
            <person name="Varghese N."/>
            <person name="Submissions S."/>
        </authorList>
    </citation>
    <scope>NUCLEOTIDE SEQUENCE [LARGE SCALE GENOMIC DNA]</scope>
    <source>
        <strain evidence="3">ATCC 35263</strain>
    </source>
</reference>
<proteinExistence type="predicted"/>
<dbReference type="GO" id="GO:0006355">
    <property type="term" value="P:regulation of DNA-templated transcription"/>
    <property type="evidence" value="ECO:0007669"/>
    <property type="project" value="InterPro"/>
</dbReference>
<keyword evidence="3" id="KW-1185">Reference proteome</keyword>
<dbReference type="AlphaFoldDB" id="A0A1H6FJF6"/>
<dbReference type="InterPro" id="IPR010985">
    <property type="entry name" value="Ribbon_hlx_hlx"/>
</dbReference>
<feature type="compositionally biased region" description="Basic residues" evidence="1">
    <location>
        <begin position="66"/>
        <end position="76"/>
    </location>
</feature>
<evidence type="ECO:0000313" key="3">
    <source>
        <dbReference type="Proteomes" id="UP000222056"/>
    </source>
</evidence>
<dbReference type="EMBL" id="FNWJ01000001">
    <property type="protein sequence ID" value="SEH10532.1"/>
    <property type="molecule type" value="Genomic_DNA"/>
</dbReference>
<dbReference type="RefSeq" id="WP_093115739.1">
    <property type="nucleotide sequence ID" value="NZ_FNWJ01000001.1"/>
</dbReference>
<sequence>MRATTVRFSADLWELLEREAARSGVSVAQYVREAALARIAYTAGLRGEGLFQPPPEHEEGADKGRGRGSGRGRRRSGGGGGRSELLALSSSEFA</sequence>